<name>A0A1H7DTV5_9RHOB</name>
<evidence type="ECO:0000313" key="2">
    <source>
        <dbReference type="Proteomes" id="UP000199379"/>
    </source>
</evidence>
<sequence>MRRSILLLLVAGITLSACSGWRDSRVNPSNWFGRDRGSVANVDADGTVNPLLPQEDSIGMFDRPDSVDISVPITAVTDLRVEPTNTGAIIYASGVANRQGAYATRLRRERSEADAEAGILTYSFRVVYPVDPTPQGPEQTRRVHEAASVSNETLEGIRLIRVVGETNAREARRR</sequence>
<evidence type="ECO:0000313" key="1">
    <source>
        <dbReference type="EMBL" id="SEK05176.1"/>
    </source>
</evidence>
<reference evidence="1 2" key="1">
    <citation type="submission" date="2016-10" db="EMBL/GenBank/DDBJ databases">
        <authorList>
            <person name="de Groot N.N."/>
        </authorList>
    </citation>
    <scope>NUCLEOTIDE SEQUENCE [LARGE SCALE GENOMIC DNA]</scope>
    <source>
        <strain evidence="1 2">DSM 29340</strain>
    </source>
</reference>
<proteinExistence type="predicted"/>
<accession>A0A1H7DTV5</accession>
<dbReference type="RefSeq" id="WP_092370849.1">
    <property type="nucleotide sequence ID" value="NZ_BMGV01000013.1"/>
</dbReference>
<dbReference type="OrthoDB" id="7773807at2"/>
<dbReference type="EMBL" id="FNYD01000014">
    <property type="protein sequence ID" value="SEK05176.1"/>
    <property type="molecule type" value="Genomic_DNA"/>
</dbReference>
<dbReference type="PROSITE" id="PS51257">
    <property type="entry name" value="PROKAR_LIPOPROTEIN"/>
    <property type="match status" value="1"/>
</dbReference>
<gene>
    <name evidence="1" type="ORF">SAMN05444007_11419</name>
</gene>
<dbReference type="Proteomes" id="UP000199379">
    <property type="component" value="Unassembled WGS sequence"/>
</dbReference>
<protein>
    <submittedName>
        <fullName evidence="1">Uncharacterized protein</fullName>
    </submittedName>
</protein>
<dbReference type="AlphaFoldDB" id="A0A1H7DTV5"/>
<organism evidence="1 2">
    <name type="scientific">Cribrihabitans marinus</name>
    <dbReference type="NCBI Taxonomy" id="1227549"/>
    <lineage>
        <taxon>Bacteria</taxon>
        <taxon>Pseudomonadati</taxon>
        <taxon>Pseudomonadota</taxon>
        <taxon>Alphaproteobacteria</taxon>
        <taxon>Rhodobacterales</taxon>
        <taxon>Paracoccaceae</taxon>
        <taxon>Cribrihabitans</taxon>
    </lineage>
</organism>
<dbReference type="STRING" id="1227549.SAMN05444007_11419"/>
<keyword evidence="2" id="KW-1185">Reference proteome</keyword>